<protein>
    <submittedName>
        <fullName evidence="2">Uncharacterized protein</fullName>
    </submittedName>
</protein>
<reference evidence="2 3" key="1">
    <citation type="submission" date="2016-02" db="EMBL/GenBank/DDBJ databases">
        <title>Genome analysis of coral dinoflagellate symbionts highlights evolutionary adaptations to a symbiotic lifestyle.</title>
        <authorList>
            <person name="Aranda M."/>
            <person name="Li Y."/>
            <person name="Liew Y.J."/>
            <person name="Baumgarten S."/>
            <person name="Simakov O."/>
            <person name="Wilson M."/>
            <person name="Piel J."/>
            <person name="Ashoor H."/>
            <person name="Bougouffa S."/>
            <person name="Bajic V.B."/>
            <person name="Ryu T."/>
            <person name="Ravasi T."/>
            <person name="Bayer T."/>
            <person name="Micklem G."/>
            <person name="Kim H."/>
            <person name="Bhak J."/>
            <person name="Lajeunesse T.C."/>
            <person name="Voolstra C.R."/>
        </authorList>
    </citation>
    <scope>NUCLEOTIDE SEQUENCE [LARGE SCALE GENOMIC DNA]</scope>
    <source>
        <strain evidence="2 3">CCMP2467</strain>
    </source>
</reference>
<keyword evidence="3" id="KW-1185">Reference proteome</keyword>
<gene>
    <name evidence="2" type="ORF">AK812_SmicGene41978</name>
</gene>
<dbReference type="AlphaFoldDB" id="A0A1Q9C4R2"/>
<feature type="transmembrane region" description="Helical" evidence="1">
    <location>
        <begin position="25"/>
        <end position="45"/>
    </location>
</feature>
<evidence type="ECO:0000313" key="3">
    <source>
        <dbReference type="Proteomes" id="UP000186817"/>
    </source>
</evidence>
<organism evidence="2 3">
    <name type="scientific">Symbiodinium microadriaticum</name>
    <name type="common">Dinoflagellate</name>
    <name type="synonym">Zooxanthella microadriatica</name>
    <dbReference type="NCBI Taxonomy" id="2951"/>
    <lineage>
        <taxon>Eukaryota</taxon>
        <taxon>Sar</taxon>
        <taxon>Alveolata</taxon>
        <taxon>Dinophyceae</taxon>
        <taxon>Suessiales</taxon>
        <taxon>Symbiodiniaceae</taxon>
        <taxon>Symbiodinium</taxon>
    </lineage>
</organism>
<keyword evidence="1" id="KW-0472">Membrane</keyword>
<feature type="transmembrane region" description="Helical" evidence="1">
    <location>
        <begin position="75"/>
        <end position="97"/>
    </location>
</feature>
<proteinExistence type="predicted"/>
<comment type="caution">
    <text evidence="2">The sequence shown here is derived from an EMBL/GenBank/DDBJ whole genome shotgun (WGS) entry which is preliminary data.</text>
</comment>
<accession>A0A1Q9C4R2</accession>
<evidence type="ECO:0000256" key="1">
    <source>
        <dbReference type="SAM" id="Phobius"/>
    </source>
</evidence>
<keyword evidence="1" id="KW-1133">Transmembrane helix</keyword>
<keyword evidence="1" id="KW-0812">Transmembrane</keyword>
<dbReference type="Proteomes" id="UP000186817">
    <property type="component" value="Unassembled WGS sequence"/>
</dbReference>
<dbReference type="EMBL" id="LSRX01001692">
    <property type="protein sequence ID" value="OLP77912.1"/>
    <property type="molecule type" value="Genomic_DNA"/>
</dbReference>
<name>A0A1Q9C4R2_SYMMI</name>
<sequence length="109" mass="11905">MASQVAVLSAAMAPAWDAFFAERVVWPFVALLLCSLLVRALKPIYNSARRSSRSFRYFLFVYVGTPDRQSVSSPYLVAVVLGLRAVLSVVVTTISIWRTSGGGSESESE</sequence>
<evidence type="ECO:0000313" key="2">
    <source>
        <dbReference type="EMBL" id="OLP77912.1"/>
    </source>
</evidence>